<accession>A0AAJ6BHV6</accession>
<evidence type="ECO:0000313" key="1">
    <source>
        <dbReference type="EMBL" id="WEK35631.1"/>
    </source>
</evidence>
<gene>
    <name evidence="1" type="ORF">P0Y53_24360</name>
</gene>
<dbReference type="AlphaFoldDB" id="A0AAJ6BHV6"/>
<evidence type="ECO:0000313" key="2">
    <source>
        <dbReference type="Proteomes" id="UP001220610"/>
    </source>
</evidence>
<dbReference type="InterPro" id="IPR032183">
    <property type="entry name" value="PKD-like"/>
</dbReference>
<protein>
    <submittedName>
        <fullName evidence="1">PKD-like family lipoprotein</fullName>
    </submittedName>
</protein>
<name>A0AAJ6BHV6_9BACT</name>
<organism evidence="1 2">
    <name type="scientific">Candidatus Pseudobacter hemicellulosilyticus</name>
    <dbReference type="NCBI Taxonomy" id="3121375"/>
    <lineage>
        <taxon>Bacteria</taxon>
        <taxon>Pseudomonadati</taxon>
        <taxon>Bacteroidota</taxon>
        <taxon>Chitinophagia</taxon>
        <taxon>Chitinophagales</taxon>
        <taxon>Chitinophagaceae</taxon>
        <taxon>Pseudobacter</taxon>
    </lineage>
</organism>
<sequence length="512" mass="56635">MKFHLQHILLAGGLLILAAACKKDKGNYSYHDYFAPVVDTAGIGGPRYIEPKSYLVIEPPVSYASGDTGVLRYQWIFYPYITGSGSNNIPVRTIGSSRQLNALIEDKVGEYRAELIVTDTSNQMKVNMIFPVVVSAGIEYGFVVLHSKDDGSDVDFITTGNNAPIAGIVPRHIRNMYSEVAGGKFTKDARFIVQDRRTGANQNWLLIGGAAHLSRMSGRDFSLMRQDAAFFRRPNEVIDPQAQILMTNGYNALINHGKLQMYSTTYDEDALFGEPNDGDYELAPYLSFNTTYALFAAVYDEKYGKFIRPSVLYGPMGDFKPPSVNPATPQAFDLRNIGKTMLYMDAAFNGHTHAFFKDRSGDGRWLYVVNFNKADDSAMAVMKKDMSALPEIGNALFFQASEQGYIDLYATDRKIYAYDYQGTNTASVVYDGLPAGETITKMKIYKPRPADNLSAVTGRLLYVATWNGTEGKLYEFSLNPLSGQVGTTPLNTYTGFGKIVDMNAKARGAGTY</sequence>
<proteinExistence type="predicted"/>
<dbReference type="EMBL" id="CP119311">
    <property type="protein sequence ID" value="WEK35631.1"/>
    <property type="molecule type" value="Genomic_DNA"/>
</dbReference>
<dbReference type="PROSITE" id="PS51257">
    <property type="entry name" value="PROKAR_LIPOPROTEIN"/>
    <property type="match status" value="1"/>
</dbReference>
<dbReference type="Proteomes" id="UP001220610">
    <property type="component" value="Chromosome"/>
</dbReference>
<keyword evidence="1" id="KW-0449">Lipoprotein</keyword>
<dbReference type="Pfam" id="PF16407">
    <property type="entry name" value="PKD_2"/>
    <property type="match status" value="1"/>
</dbReference>
<reference evidence="1" key="1">
    <citation type="submission" date="2023-03" db="EMBL/GenBank/DDBJ databases">
        <title>Andean soil-derived lignocellulolytic bacterial consortium as a source of novel taxa and putative plastic-active enzymes.</title>
        <authorList>
            <person name="Diaz-Garcia L."/>
            <person name="Chuvochina M."/>
            <person name="Feuerriegel G."/>
            <person name="Bunk B."/>
            <person name="Sproer C."/>
            <person name="Streit W.R."/>
            <person name="Rodriguez L.M."/>
            <person name="Overmann J."/>
            <person name="Jimenez D.J."/>
        </authorList>
    </citation>
    <scope>NUCLEOTIDE SEQUENCE</scope>
    <source>
        <strain evidence="1">MAG 7</strain>
    </source>
</reference>